<sequence length="73" mass="7823">MGGAEGSATVASVLGTKEILRLFTPPPHLLSDAAVGNSFVEDESVLIWLSGKEEKHLKLIHVSRIISGQRTLN</sequence>
<evidence type="ECO:0000313" key="2">
    <source>
        <dbReference type="Proteomes" id="UP000828251"/>
    </source>
</evidence>
<name>A0A9D3UDD7_9ROSI</name>
<comment type="caution">
    <text evidence="1">The sequence shown here is derived from an EMBL/GenBank/DDBJ whole genome shotgun (WGS) entry which is preliminary data.</text>
</comment>
<gene>
    <name evidence="1" type="ORF">J1N35_040148</name>
</gene>
<proteinExistence type="predicted"/>
<reference evidence="1 2" key="1">
    <citation type="journal article" date="2021" name="Plant Biotechnol. J.">
        <title>Multi-omics assisted identification of the key and species-specific regulatory components of drought-tolerant mechanisms in Gossypium stocksii.</title>
        <authorList>
            <person name="Yu D."/>
            <person name="Ke L."/>
            <person name="Zhang D."/>
            <person name="Wu Y."/>
            <person name="Sun Y."/>
            <person name="Mei J."/>
            <person name="Sun J."/>
            <person name="Sun Y."/>
        </authorList>
    </citation>
    <scope>NUCLEOTIDE SEQUENCE [LARGE SCALE GENOMIC DNA]</scope>
    <source>
        <strain evidence="2">cv. E1</strain>
        <tissue evidence="1">Leaf</tissue>
    </source>
</reference>
<dbReference type="AlphaFoldDB" id="A0A9D3UDD7"/>
<evidence type="ECO:0000313" key="1">
    <source>
        <dbReference type="EMBL" id="KAH1038405.1"/>
    </source>
</evidence>
<accession>A0A9D3UDD7</accession>
<dbReference type="Proteomes" id="UP000828251">
    <property type="component" value="Unassembled WGS sequence"/>
</dbReference>
<dbReference type="EMBL" id="JAIQCV010000012">
    <property type="protein sequence ID" value="KAH1038405.1"/>
    <property type="molecule type" value="Genomic_DNA"/>
</dbReference>
<organism evidence="1 2">
    <name type="scientific">Gossypium stocksii</name>
    <dbReference type="NCBI Taxonomy" id="47602"/>
    <lineage>
        <taxon>Eukaryota</taxon>
        <taxon>Viridiplantae</taxon>
        <taxon>Streptophyta</taxon>
        <taxon>Embryophyta</taxon>
        <taxon>Tracheophyta</taxon>
        <taxon>Spermatophyta</taxon>
        <taxon>Magnoliopsida</taxon>
        <taxon>eudicotyledons</taxon>
        <taxon>Gunneridae</taxon>
        <taxon>Pentapetalae</taxon>
        <taxon>rosids</taxon>
        <taxon>malvids</taxon>
        <taxon>Malvales</taxon>
        <taxon>Malvaceae</taxon>
        <taxon>Malvoideae</taxon>
        <taxon>Gossypium</taxon>
    </lineage>
</organism>
<dbReference type="OrthoDB" id="1632067at2759"/>
<keyword evidence="2" id="KW-1185">Reference proteome</keyword>
<protein>
    <submittedName>
        <fullName evidence="1">Uncharacterized protein</fullName>
    </submittedName>
</protein>